<keyword evidence="4" id="KW-0808">Transferase</keyword>
<protein>
    <submittedName>
        <fullName evidence="4">Sugar transferase involved in LPS biosynthesis (Colanic, teichoic acid)</fullName>
    </submittedName>
</protein>
<proteinExistence type="inferred from homology"/>
<dbReference type="GO" id="GO:0016780">
    <property type="term" value="F:phosphotransferase activity, for other substituted phosphate groups"/>
    <property type="evidence" value="ECO:0007669"/>
    <property type="project" value="TreeGrafter"/>
</dbReference>
<evidence type="ECO:0000313" key="4">
    <source>
        <dbReference type="EMBL" id="SNR39693.1"/>
    </source>
</evidence>
<keyword evidence="2" id="KW-0812">Transmembrane</keyword>
<gene>
    <name evidence="4" type="ORF">SAMN06265371_102278</name>
</gene>
<feature type="domain" description="Bacterial sugar transferase" evidence="3">
    <location>
        <begin position="10"/>
        <end position="193"/>
    </location>
</feature>
<evidence type="ECO:0000259" key="3">
    <source>
        <dbReference type="Pfam" id="PF02397"/>
    </source>
</evidence>
<evidence type="ECO:0000256" key="2">
    <source>
        <dbReference type="SAM" id="Phobius"/>
    </source>
</evidence>
<dbReference type="PANTHER" id="PTHR30576:SF0">
    <property type="entry name" value="UNDECAPRENYL-PHOSPHATE N-ACETYLGALACTOSAMINYL 1-PHOSPHATE TRANSFERASE-RELATED"/>
    <property type="match status" value="1"/>
</dbReference>
<dbReference type="AlphaFoldDB" id="A0A238W0M5"/>
<keyword evidence="2" id="KW-1133">Transmembrane helix</keyword>
<dbReference type="Pfam" id="PF02397">
    <property type="entry name" value="Bac_transf"/>
    <property type="match status" value="1"/>
</dbReference>
<evidence type="ECO:0000313" key="5">
    <source>
        <dbReference type="Proteomes" id="UP000198384"/>
    </source>
</evidence>
<comment type="similarity">
    <text evidence="1">Belongs to the bacterial sugar transferase family.</text>
</comment>
<dbReference type="RefSeq" id="WP_089380466.1">
    <property type="nucleotide sequence ID" value="NZ_FZNT01000002.1"/>
</dbReference>
<dbReference type="InterPro" id="IPR003362">
    <property type="entry name" value="Bact_transf"/>
</dbReference>
<sequence>MHKRRYIFPKRIFDISFSLVVVITILTWLTPLVALIIFLESREHLFFKQKRIGKNGQPFYIYKFKSMKGSAPVNDPLLSIDEANRITKFGKFMRKYRIDEIPQFVNVLGGEMSIVGPRPERQLFLDEIISELPKYKKMLLLKPGITSLGQIKYGYADNLEQMLKRARYDLVYLDNLSFWTDIKVILNTIVIVFQGKGR</sequence>
<dbReference type="Proteomes" id="UP000198384">
    <property type="component" value="Unassembled WGS sequence"/>
</dbReference>
<accession>A0A238W0M5</accession>
<reference evidence="4 5" key="1">
    <citation type="submission" date="2017-06" db="EMBL/GenBank/DDBJ databases">
        <authorList>
            <person name="Kim H.J."/>
            <person name="Triplett B.A."/>
        </authorList>
    </citation>
    <scope>NUCLEOTIDE SEQUENCE [LARGE SCALE GENOMIC DNA]</scope>
    <source>
        <strain evidence="4 5">DSM 29150</strain>
    </source>
</reference>
<keyword evidence="2" id="KW-0472">Membrane</keyword>
<feature type="transmembrane region" description="Helical" evidence="2">
    <location>
        <begin position="12"/>
        <end position="39"/>
    </location>
</feature>
<dbReference type="PANTHER" id="PTHR30576">
    <property type="entry name" value="COLANIC BIOSYNTHESIS UDP-GLUCOSE LIPID CARRIER TRANSFERASE"/>
    <property type="match status" value="1"/>
</dbReference>
<dbReference type="EMBL" id="FZNT01000002">
    <property type="protein sequence ID" value="SNR39693.1"/>
    <property type="molecule type" value="Genomic_DNA"/>
</dbReference>
<name>A0A238W0M5_9FLAO</name>
<keyword evidence="5" id="KW-1185">Reference proteome</keyword>
<evidence type="ECO:0000256" key="1">
    <source>
        <dbReference type="ARBA" id="ARBA00006464"/>
    </source>
</evidence>
<organism evidence="4 5">
    <name type="scientific">Lutibacter agarilyticus</name>
    <dbReference type="NCBI Taxonomy" id="1109740"/>
    <lineage>
        <taxon>Bacteria</taxon>
        <taxon>Pseudomonadati</taxon>
        <taxon>Bacteroidota</taxon>
        <taxon>Flavobacteriia</taxon>
        <taxon>Flavobacteriales</taxon>
        <taxon>Flavobacteriaceae</taxon>
        <taxon>Lutibacter</taxon>
    </lineage>
</organism>
<dbReference type="OrthoDB" id="9808602at2"/>